<feature type="region of interest" description="Disordered" evidence="1">
    <location>
        <begin position="40"/>
        <end position="68"/>
    </location>
</feature>
<dbReference type="AlphaFoldDB" id="A0A182TSI3"/>
<organism evidence="2 3">
    <name type="scientific">Anopheles melas</name>
    <dbReference type="NCBI Taxonomy" id="34690"/>
    <lineage>
        <taxon>Eukaryota</taxon>
        <taxon>Metazoa</taxon>
        <taxon>Ecdysozoa</taxon>
        <taxon>Arthropoda</taxon>
        <taxon>Hexapoda</taxon>
        <taxon>Insecta</taxon>
        <taxon>Pterygota</taxon>
        <taxon>Neoptera</taxon>
        <taxon>Endopterygota</taxon>
        <taxon>Diptera</taxon>
        <taxon>Nematocera</taxon>
        <taxon>Culicoidea</taxon>
        <taxon>Culicidae</taxon>
        <taxon>Anophelinae</taxon>
        <taxon>Anopheles</taxon>
    </lineage>
</organism>
<sequence>MTMSCVSRRYEGFSRYSKQHQFLGTQLRSVSVQAYSGCKSSAATKSKQGFKTPHQDAPRRRKLGQQGTSPLIDVQTAVGLDVSLPCDLLPTTMTMMTDKVYLVIWYKEGNTKPIYSQTLVAYKSP</sequence>
<dbReference type="EnsemblMetazoa" id="AMEC007529-RA">
    <property type="protein sequence ID" value="AMEC007529-PA"/>
    <property type="gene ID" value="AMEC007529"/>
</dbReference>
<evidence type="ECO:0000313" key="3">
    <source>
        <dbReference type="Proteomes" id="UP000075902"/>
    </source>
</evidence>
<evidence type="ECO:0000313" key="2">
    <source>
        <dbReference type="EnsemblMetazoa" id="AMEC007529-PA"/>
    </source>
</evidence>
<reference evidence="2" key="2">
    <citation type="submission" date="2020-05" db="UniProtKB">
        <authorList>
            <consortium name="EnsemblMetazoa"/>
        </authorList>
    </citation>
    <scope>IDENTIFICATION</scope>
    <source>
        <strain evidence="2">CM1001059</strain>
    </source>
</reference>
<proteinExistence type="predicted"/>
<accession>A0A182TSI3</accession>
<reference evidence="3" key="1">
    <citation type="submission" date="2014-01" db="EMBL/GenBank/DDBJ databases">
        <title>The Genome Sequence of Anopheles melas CM1001059_A (V2).</title>
        <authorList>
            <consortium name="The Broad Institute Genomics Platform"/>
            <person name="Neafsey D.E."/>
            <person name="Besansky N."/>
            <person name="Howell P."/>
            <person name="Walton C."/>
            <person name="Young S.K."/>
            <person name="Zeng Q."/>
            <person name="Gargeya S."/>
            <person name="Fitzgerald M."/>
            <person name="Haas B."/>
            <person name="Abouelleil A."/>
            <person name="Allen A.W."/>
            <person name="Alvarado L."/>
            <person name="Arachchi H.M."/>
            <person name="Berlin A.M."/>
            <person name="Chapman S.B."/>
            <person name="Gainer-Dewar J."/>
            <person name="Goldberg J."/>
            <person name="Griggs A."/>
            <person name="Gujja S."/>
            <person name="Hansen M."/>
            <person name="Howarth C."/>
            <person name="Imamovic A."/>
            <person name="Ireland A."/>
            <person name="Larimer J."/>
            <person name="McCowan C."/>
            <person name="Murphy C."/>
            <person name="Pearson M."/>
            <person name="Poon T.W."/>
            <person name="Priest M."/>
            <person name="Roberts A."/>
            <person name="Saif S."/>
            <person name="Shea T."/>
            <person name="Sisk P."/>
            <person name="Sykes S."/>
            <person name="Wortman J."/>
            <person name="Nusbaum C."/>
            <person name="Birren B."/>
        </authorList>
    </citation>
    <scope>NUCLEOTIDE SEQUENCE [LARGE SCALE GENOMIC DNA]</scope>
    <source>
        <strain evidence="3">CM1001059</strain>
    </source>
</reference>
<name>A0A182TSI3_9DIPT</name>
<evidence type="ECO:0000256" key="1">
    <source>
        <dbReference type="SAM" id="MobiDB-lite"/>
    </source>
</evidence>
<dbReference type="VEuPathDB" id="VectorBase:AMEC007529"/>
<feature type="compositionally biased region" description="Polar residues" evidence="1">
    <location>
        <begin position="40"/>
        <end position="49"/>
    </location>
</feature>
<protein>
    <submittedName>
        <fullName evidence="2">Uncharacterized protein</fullName>
    </submittedName>
</protein>
<dbReference type="Proteomes" id="UP000075902">
    <property type="component" value="Unassembled WGS sequence"/>
</dbReference>
<keyword evidence="3" id="KW-1185">Reference proteome</keyword>
<dbReference type="STRING" id="34690.A0A182TSI3"/>